<dbReference type="EMBL" id="CACVAW010000030">
    <property type="protein sequence ID" value="CAA6807854.1"/>
    <property type="molecule type" value="Genomic_DNA"/>
</dbReference>
<evidence type="ECO:0000256" key="2">
    <source>
        <dbReference type="ARBA" id="ARBA00022737"/>
    </source>
</evidence>
<dbReference type="InterPro" id="IPR022385">
    <property type="entry name" value="Rhs_assc_core"/>
</dbReference>
<dbReference type="Pfam" id="PF25023">
    <property type="entry name" value="TEN_YD-shell"/>
    <property type="match status" value="1"/>
</dbReference>
<dbReference type="InterPro" id="IPR056823">
    <property type="entry name" value="TEN-like_YD-shell"/>
</dbReference>
<sequence length="1835" mass="206675">MYKILFLSIILLLTLTSCTETQDDSEPETTTPITTPPTPTIITPEITNTPYMIDTYTDFKPDDVNTTYDDNRFLLITGSVKDINNNPLTDVTITIKDNSQYGSIRTDTNGSFTLPLESGSYVIKYSKDGYIPSERAVNLEANQINIADDITLLAYDTIKTKIDLDSNEPTTHISSVISDDRGTRQAYITFPNNLNATLVKPDGSKSNLTELNFRSTEFTTPESMPSTLPPTTAFTYCIDMDTIEANNTDSIIFDKNITIFVDNFLEVQVGEIVPAGYYDANKSRWIGIQNGIIVKAIDSNADGEVDGLDITGDDIIDTNISNDGIQNLEVNQTYTRATTSHFSSIDLNYPWGPPENAKLPNTPNPQLADSKICPIKSYTNSYIKDECYNTDIPIKGTNLTLHYNSKKTNTKKLIRVPLPPSIPDSAKQLLIELEIAGNRYISKYHPNTNLEDKHAEFHWDGKDKYNNFVHGNVKATIKIGLQYPITFYSTSRGSGNAWASAGANPLRRTDGSSIEGRDIVLYSTKEITIPILSDKSPIASSWTLSNNHFLNDGLLEYGNGNLKKDEQNSEFKIEELLTSESYIEDMDKDSKGNIIYLMGDNVYKYDIENNTSTILATRPENYTLKQIRISPDDEVYLILRSIYTSYRKYLAKIQNNEIEILNAIGYKGYSGSLGHYYYSPHDFKIDNNGEIYYIHYEYSVYYRSPTPQKSTLRRLSDGKVIKTFNKLQNPRFDIDKDGDFIVSGYVRECGNFIFKSKVNGDDTILYTDAKDINTSSDFDNIVETCPTQYAYSGIDDIKALGSYIYYTKHSSAIYKLNTSSKKGYLIAGAQRTATSTGYSVSPHKMLSINTRPGLFIDSSNNIVLSVVNGSSGTKFLKFTRSKFYAKGDKEVYLQDSQTRAYTFNEQGYHLETINPKTNQILQTFTYDENNNLLSTTDSLGNSIELIRDSSGIISSIKAPNGDITYLDVDSSNNLKEVKYDDGRTYQFNYTNNLLTSQLNPLGKEITSSYDDYGLIRSQTNSENNSFILSKESVGNEDQTIINNNGSITTHIQDENETHLIQRSIYPSGDTRSITKSDNTITVSECDVNTTMKSIYNEDTKQDEVYQTDTTLKSGLTKTTYRTLSGNTTTLRTNNKATTVLDDGLTRTITSPRGKKIIVKKNEHELITEIEPYDLEPIKYEYFDNGDLKSIIQGTRKQEFNYNDKRLLASKSDELNVSTSYAYDNRNYLTSTNRSDKSMGFISNDMGDVTSLTTPLTKKYNFIYNTNSQIKSESSPLSKQSDFTYNDRGDLISISTPSSKAINYAYTDTRLTNITYPSKSVNIAYYCGDLPSSISNGTNSKSIVYDGDLPTQISLRGEIDEDIDLEYNSDFLVSKLSYLDKEYTLTYNNDNELTKVNDYNINKSNKNGLPTQISGDNIITNFSFNNYGELSDKYTYLRKVSGVYTGVDYRLQITKRNDRGQITELIDTLGAKAVTKSYEYDEYNRLAKYYEDGNLTNEYSYDLQGNRLSHTVNDDSQTLSDGNGTSYTYNDDGYLHTKTNLSGTTTYTYNLLGELERVVTPSKTITYTHNTDNQVVSKSVDGVVKYKYVWSDLTTLLGVFDGSDNLLMRFNYLEDRVPFSMDYLGSTHYLHYDQVGSLRAVSNSNGLIVKEVAYSPYGEVLSDSNTSFYLPFGFAGGFVDSDTKLVRFGYRDYDPSLGKWTAIDPIRFNGGDTNLYNYVLNDPVNLIDPTGMFWEEVFAVGYLAWTVGKTAYKGWKLIVGAITAYGVYDYSNKYDKKQKLANQINSSDMSLEDKLRALNEINNEFVDDTRKVGKTLTGTVIKTGFPKAKKQCIKDF</sequence>
<feature type="chain" id="PRO_5028057139" evidence="5">
    <location>
        <begin position="23"/>
        <end position="1835"/>
    </location>
</feature>
<feature type="region of interest" description="Disordered" evidence="4">
    <location>
        <begin position="20"/>
        <end position="40"/>
    </location>
</feature>
<evidence type="ECO:0000259" key="6">
    <source>
        <dbReference type="Pfam" id="PF25023"/>
    </source>
</evidence>
<organism evidence="7">
    <name type="scientific">uncultured Campylobacterales bacterium</name>
    <dbReference type="NCBI Taxonomy" id="352960"/>
    <lineage>
        <taxon>Bacteria</taxon>
        <taxon>Pseudomonadati</taxon>
        <taxon>Campylobacterota</taxon>
        <taxon>Epsilonproteobacteria</taxon>
        <taxon>Campylobacterales</taxon>
        <taxon>environmental samples</taxon>
    </lineage>
</organism>
<proteinExistence type="predicted"/>
<dbReference type="SUPFAM" id="SSF49464">
    <property type="entry name" value="Carboxypeptidase regulatory domain-like"/>
    <property type="match status" value="1"/>
</dbReference>
<dbReference type="InterPro" id="IPR051216">
    <property type="entry name" value="Teneurin"/>
</dbReference>
<dbReference type="PROSITE" id="PS51257">
    <property type="entry name" value="PROKAR_LIPOPROTEIN"/>
    <property type="match status" value="1"/>
</dbReference>
<protein>
    <submittedName>
        <fullName evidence="7">Odd Oz/ten-m homolog 4</fullName>
    </submittedName>
</protein>
<dbReference type="Gene3D" id="2.180.10.10">
    <property type="entry name" value="RHS repeat-associated core"/>
    <property type="match status" value="1"/>
</dbReference>
<keyword evidence="2" id="KW-0677">Repeat</keyword>
<dbReference type="SUPFAM" id="SSF101898">
    <property type="entry name" value="NHL repeat"/>
    <property type="match status" value="1"/>
</dbReference>
<evidence type="ECO:0000313" key="7">
    <source>
        <dbReference type="EMBL" id="CAA6807854.1"/>
    </source>
</evidence>
<feature type="domain" description="Teneurin-like YD-shell" evidence="6">
    <location>
        <begin position="900"/>
        <end position="1723"/>
    </location>
</feature>
<evidence type="ECO:0000256" key="1">
    <source>
        <dbReference type="ARBA" id="ARBA00022536"/>
    </source>
</evidence>
<dbReference type="Pfam" id="PF13620">
    <property type="entry name" value="CarboxypepD_reg"/>
    <property type="match status" value="1"/>
</dbReference>
<keyword evidence="5" id="KW-0732">Signal</keyword>
<dbReference type="Gene3D" id="2.60.40.1120">
    <property type="entry name" value="Carboxypeptidase-like, regulatory domain"/>
    <property type="match status" value="1"/>
</dbReference>
<evidence type="ECO:0000256" key="5">
    <source>
        <dbReference type="SAM" id="SignalP"/>
    </source>
</evidence>
<accession>A0A6S6SZ70</accession>
<dbReference type="InterPro" id="IPR008969">
    <property type="entry name" value="CarboxyPept-like_regulatory"/>
</dbReference>
<gene>
    <name evidence="7" type="ORF">HELGO_WM15946</name>
</gene>
<keyword evidence="3" id="KW-1015">Disulfide bond</keyword>
<name>A0A6S6SZ70_9BACT</name>
<evidence type="ECO:0000256" key="4">
    <source>
        <dbReference type="SAM" id="MobiDB-lite"/>
    </source>
</evidence>
<evidence type="ECO:0000256" key="3">
    <source>
        <dbReference type="ARBA" id="ARBA00023157"/>
    </source>
</evidence>
<feature type="signal peptide" evidence="5">
    <location>
        <begin position="1"/>
        <end position="22"/>
    </location>
</feature>
<keyword evidence="1" id="KW-0245">EGF-like domain</keyword>
<reference evidence="7" key="1">
    <citation type="submission" date="2020-01" db="EMBL/GenBank/DDBJ databases">
        <authorList>
            <person name="Meier V. D."/>
            <person name="Meier V D."/>
        </authorList>
    </citation>
    <scope>NUCLEOTIDE SEQUENCE</scope>
    <source>
        <strain evidence="7">HLG_WM_MAG_12</strain>
    </source>
</reference>
<dbReference type="PANTHER" id="PTHR11219:SF69">
    <property type="entry name" value="TENEURIN-A"/>
    <property type="match status" value="1"/>
</dbReference>
<dbReference type="PANTHER" id="PTHR11219">
    <property type="entry name" value="TENEURIN AND N-ACETYLGLUCOSAMINE-1-PHOSPHODIESTER ALPHA-N-ACETYLGLUCOSAMINIDASE"/>
    <property type="match status" value="1"/>
</dbReference>
<dbReference type="NCBIfam" id="TIGR03696">
    <property type="entry name" value="Rhs_assc_core"/>
    <property type="match status" value="1"/>
</dbReference>